<dbReference type="GO" id="GO:0000724">
    <property type="term" value="P:double-strand break repair via homologous recombination"/>
    <property type="evidence" value="ECO:0007669"/>
    <property type="project" value="InterPro"/>
</dbReference>
<evidence type="ECO:0000259" key="3">
    <source>
        <dbReference type="Pfam" id="PF09169"/>
    </source>
</evidence>
<dbReference type="SUPFAM" id="SSF50249">
    <property type="entry name" value="Nucleic acid-binding proteins"/>
    <property type="match status" value="1"/>
</dbReference>
<evidence type="ECO:0000259" key="2">
    <source>
        <dbReference type="Pfam" id="PF09103"/>
    </source>
</evidence>
<dbReference type="InterPro" id="IPR015525">
    <property type="entry name" value="BRCA2"/>
</dbReference>
<keyword evidence="5" id="KW-1185">Reference proteome</keyword>
<evidence type="ECO:0008006" key="6">
    <source>
        <dbReference type="Google" id="ProtNLM"/>
    </source>
</evidence>
<gene>
    <name evidence="4" type="ORF">POSPLADRAFT_1042358</name>
</gene>
<evidence type="ECO:0000313" key="4">
    <source>
        <dbReference type="EMBL" id="OSX67086.1"/>
    </source>
</evidence>
<dbReference type="RefSeq" id="XP_024343880.1">
    <property type="nucleotide sequence ID" value="XM_024478088.1"/>
</dbReference>
<dbReference type="STRING" id="670580.A0A1X6NF91"/>
<feature type="domain" description="BRCA2 OB1" evidence="2">
    <location>
        <begin position="701"/>
        <end position="820"/>
    </location>
</feature>
<feature type="compositionally biased region" description="Low complexity" evidence="1">
    <location>
        <begin position="94"/>
        <end position="108"/>
    </location>
</feature>
<evidence type="ECO:0000256" key="1">
    <source>
        <dbReference type="SAM" id="MobiDB-lite"/>
    </source>
</evidence>
<feature type="region of interest" description="Disordered" evidence="1">
    <location>
        <begin position="77"/>
        <end position="120"/>
    </location>
</feature>
<dbReference type="Proteomes" id="UP000194127">
    <property type="component" value="Unassembled WGS sequence"/>
</dbReference>
<proteinExistence type="predicted"/>
<feature type="compositionally biased region" description="Polar residues" evidence="1">
    <location>
        <begin position="157"/>
        <end position="172"/>
    </location>
</feature>
<feature type="region of interest" description="Disordered" evidence="1">
    <location>
        <begin position="1"/>
        <end position="29"/>
    </location>
</feature>
<accession>A0A1X6NF91</accession>
<feature type="region of interest" description="Disordered" evidence="1">
    <location>
        <begin position="47"/>
        <end position="66"/>
    </location>
</feature>
<protein>
    <recommendedName>
        <fullName evidence="6">BRCA2 OB1 domain-containing protein</fullName>
    </recommendedName>
</protein>
<organism evidence="4 5">
    <name type="scientific">Postia placenta MAD-698-R-SB12</name>
    <dbReference type="NCBI Taxonomy" id="670580"/>
    <lineage>
        <taxon>Eukaryota</taxon>
        <taxon>Fungi</taxon>
        <taxon>Dikarya</taxon>
        <taxon>Basidiomycota</taxon>
        <taxon>Agaricomycotina</taxon>
        <taxon>Agaricomycetes</taxon>
        <taxon>Polyporales</taxon>
        <taxon>Adustoporiaceae</taxon>
        <taxon>Rhodonia</taxon>
    </lineage>
</organism>
<dbReference type="Pfam" id="PF09169">
    <property type="entry name" value="BRCA-2_helical"/>
    <property type="match status" value="1"/>
</dbReference>
<dbReference type="PANTHER" id="PTHR11289">
    <property type="entry name" value="BREAST CANCER TYPE 2 SUSCEPTIBILITY PROTEIN BRCA2"/>
    <property type="match status" value="1"/>
</dbReference>
<dbReference type="SUPFAM" id="SSF81872">
    <property type="entry name" value="BRCA2 helical domain"/>
    <property type="match status" value="1"/>
</dbReference>
<dbReference type="InterPro" id="IPR012340">
    <property type="entry name" value="NA-bd_OB-fold"/>
</dbReference>
<feature type="domain" description="Breast cancer type 2 susceptibility protein helical" evidence="3">
    <location>
        <begin position="640"/>
        <end position="696"/>
    </location>
</feature>
<feature type="compositionally biased region" description="Basic and acidic residues" evidence="1">
    <location>
        <begin position="81"/>
        <end position="93"/>
    </location>
</feature>
<feature type="region of interest" description="Disordered" evidence="1">
    <location>
        <begin position="327"/>
        <end position="387"/>
    </location>
</feature>
<dbReference type="Pfam" id="PF09103">
    <property type="entry name" value="BRCA-2_OB1"/>
    <property type="match status" value="1"/>
</dbReference>
<dbReference type="Gene3D" id="2.40.50.140">
    <property type="entry name" value="Nucleic acid-binding proteins"/>
    <property type="match status" value="2"/>
</dbReference>
<dbReference type="InterPro" id="IPR036315">
    <property type="entry name" value="BRCA2_hlx_sf"/>
</dbReference>
<feature type="compositionally biased region" description="Polar residues" evidence="1">
    <location>
        <begin position="421"/>
        <end position="432"/>
    </location>
</feature>
<dbReference type="CDD" id="cd04493">
    <property type="entry name" value="BRCA2DBD_OB1"/>
    <property type="match status" value="1"/>
</dbReference>
<sequence>MSRSESGSPSPYPSPKRMRLSSPTYDEQTCLSQEEMQAFDILDRQLSQTTLPEPRPSQALSSIERRKRSRAIAFALDEVQDENRSSEVADARESLSPSSSPHRNSSQSNGPKASLPTFPVFQSASTLHMTRADAATDFISHNDSSSGPSGKDESATGAISISTPSRRPTSGFGSALQFEEEQVTDRADDLPSSSPDAAPEQDLATWFNSTPASPIAVGFQSAKSLRDDDAPSGSSDSAENTTLDLPGFTSGRSVLLGANPSSTPSDSAFELDSGTALVGFTSGINLIRPSQGADAGKSKAQDWTRPSKEALALAALKMKRWQEEIEEDLTDTTRIEEETTRPQSASIVQPPETPRPALRAVENSPAHPPDSPTPASTGFGRAGALGMKPAIGGKNKAFKSPLMNVATKRAAGTPSYVGSPLNPNRSTPLASSSKIPAPAFTPLHVGTPAPAALTAFRSPAKALGLTPRRLGAGLGTPGKPNFTTPFKPGMKPGELGRQQLAQTKASQTPATTVGVIKISQATVHAQSKSLSKGKERQRFFDLSKFYYFWHGLKVLTSSAIQAKPPNRKTLATCGAQPQSYDAETLYSMGINVNQLDQVTPDIALYYSFRSPSSPTPPDSQTPTTMFGPDAALTELHEMGCSLAKKEWVENHWRMILWKLAGMACLQPERESNPETRRWCWGEVMKQLLYRYERELNSGSRPPLRLIAAQDAPPMCPMVLCVSKVAWLPTGPDEHGVARNTPELEVSDGWYRLRAVIDAPLERAMRKGLLRVGSKIAVANARVICERKEPAEILEAYDSMSLQLSGNSSNPVPWHTKLGFMKQPPIATLDSLTPDGGLVTLMDLTVVKAHPIAFVEMIERDGKKITVGPLNEQEEVQAEEQWARQREVAVFKIRSEFENRMRRCKHIADRFNERAGLGWAPDDDALAPSDIEDRLMNLLDNPSSFAEEYVNTTREGAGWLSVFAEDYMAKARENLQDEIQRELEVRIYFTNLRDSC</sequence>
<feature type="region of interest" description="Disordered" evidence="1">
    <location>
        <begin position="412"/>
        <end position="432"/>
    </location>
</feature>
<dbReference type="GO" id="GO:0006355">
    <property type="term" value="P:regulation of DNA-templated transcription"/>
    <property type="evidence" value="ECO:0007669"/>
    <property type="project" value="TreeGrafter"/>
</dbReference>
<dbReference type="GeneID" id="36323038"/>
<dbReference type="PANTHER" id="PTHR11289:SF0">
    <property type="entry name" value="BREAST CANCER TYPE 2 SUSCEPTIBILITY PROTEIN"/>
    <property type="match status" value="1"/>
</dbReference>
<feature type="compositionally biased region" description="Basic and acidic residues" evidence="1">
    <location>
        <begin position="331"/>
        <end position="340"/>
    </location>
</feature>
<name>A0A1X6NF91_9APHY</name>
<dbReference type="OrthoDB" id="21095at2759"/>
<feature type="region of interest" description="Disordered" evidence="1">
    <location>
        <begin position="286"/>
        <end position="306"/>
    </location>
</feature>
<feature type="compositionally biased region" description="Polar residues" evidence="1">
    <location>
        <begin position="139"/>
        <end position="148"/>
    </location>
</feature>
<feature type="region of interest" description="Disordered" evidence="1">
    <location>
        <begin position="138"/>
        <end position="270"/>
    </location>
</feature>
<reference evidence="4 5" key="1">
    <citation type="submission" date="2017-04" db="EMBL/GenBank/DDBJ databases">
        <title>Genome Sequence of the Model Brown-Rot Fungus Postia placenta SB12.</title>
        <authorList>
            <consortium name="DOE Joint Genome Institute"/>
            <person name="Gaskell J."/>
            <person name="Kersten P."/>
            <person name="Larrondo L.F."/>
            <person name="Canessa P."/>
            <person name="Martinez D."/>
            <person name="Hibbett D."/>
            <person name="Schmoll M."/>
            <person name="Kubicek C.P."/>
            <person name="Martinez A.T."/>
            <person name="Yadav J."/>
            <person name="Master E."/>
            <person name="Magnuson J.K."/>
            <person name="James T."/>
            <person name="Yaver D."/>
            <person name="Berka R."/>
            <person name="Labutti K."/>
            <person name="Lipzen A."/>
            <person name="Aerts A."/>
            <person name="Barry K."/>
            <person name="Henrissat B."/>
            <person name="Blanchette R."/>
            <person name="Grigoriev I."/>
            <person name="Cullen D."/>
        </authorList>
    </citation>
    <scope>NUCLEOTIDE SEQUENCE [LARGE SCALE GENOMIC DNA]</scope>
    <source>
        <strain evidence="4 5">MAD-698-R-SB12</strain>
    </source>
</reference>
<dbReference type="InterPro" id="IPR015252">
    <property type="entry name" value="BRCA2_hlx"/>
</dbReference>
<dbReference type="EMBL" id="KZ110591">
    <property type="protein sequence ID" value="OSX67086.1"/>
    <property type="molecule type" value="Genomic_DNA"/>
</dbReference>
<evidence type="ECO:0000313" key="5">
    <source>
        <dbReference type="Proteomes" id="UP000194127"/>
    </source>
</evidence>
<feature type="compositionally biased region" description="Basic and acidic residues" evidence="1">
    <location>
        <begin position="296"/>
        <end position="306"/>
    </location>
</feature>
<dbReference type="AlphaFoldDB" id="A0A1X6NF91"/>
<dbReference type="InterPro" id="IPR015187">
    <property type="entry name" value="BRCA2_OB_1"/>
</dbReference>